<organism evidence="1 2">
    <name type="scientific">Senna tora</name>
    <dbReference type="NCBI Taxonomy" id="362788"/>
    <lineage>
        <taxon>Eukaryota</taxon>
        <taxon>Viridiplantae</taxon>
        <taxon>Streptophyta</taxon>
        <taxon>Embryophyta</taxon>
        <taxon>Tracheophyta</taxon>
        <taxon>Spermatophyta</taxon>
        <taxon>Magnoliopsida</taxon>
        <taxon>eudicotyledons</taxon>
        <taxon>Gunneridae</taxon>
        <taxon>Pentapetalae</taxon>
        <taxon>rosids</taxon>
        <taxon>fabids</taxon>
        <taxon>Fabales</taxon>
        <taxon>Fabaceae</taxon>
        <taxon>Caesalpinioideae</taxon>
        <taxon>Cassia clade</taxon>
        <taxon>Senna</taxon>
    </lineage>
</organism>
<keyword evidence="2" id="KW-1185">Reference proteome</keyword>
<evidence type="ECO:0000313" key="2">
    <source>
        <dbReference type="Proteomes" id="UP000634136"/>
    </source>
</evidence>
<dbReference type="EMBL" id="JAAIUW010000009">
    <property type="protein sequence ID" value="KAF7814497.1"/>
    <property type="molecule type" value="Genomic_DNA"/>
</dbReference>
<dbReference type="AlphaFoldDB" id="A0A834T3L0"/>
<sequence length="49" mass="5642">MANKLAIMRDPSGLLSKRRDGSSLFLIKNQRFFIRNLFFTSVTNGHWGV</sequence>
<comment type="caution">
    <text evidence="1">The sequence shown here is derived from an EMBL/GenBank/DDBJ whole genome shotgun (WGS) entry which is preliminary data.</text>
</comment>
<name>A0A834T3L0_9FABA</name>
<proteinExistence type="predicted"/>
<protein>
    <submittedName>
        <fullName evidence="1">Uncharacterized protein</fullName>
    </submittedName>
</protein>
<dbReference type="Proteomes" id="UP000634136">
    <property type="component" value="Unassembled WGS sequence"/>
</dbReference>
<gene>
    <name evidence="1" type="ORF">G2W53_028466</name>
</gene>
<accession>A0A834T3L0</accession>
<reference evidence="1" key="1">
    <citation type="submission" date="2020-09" db="EMBL/GenBank/DDBJ databases">
        <title>Genome-Enabled Discovery of Anthraquinone Biosynthesis in Senna tora.</title>
        <authorList>
            <person name="Kang S.-H."/>
            <person name="Pandey R.P."/>
            <person name="Lee C.-M."/>
            <person name="Sim J.-S."/>
            <person name="Jeong J.-T."/>
            <person name="Choi B.-S."/>
            <person name="Jung M."/>
            <person name="Ginzburg D."/>
            <person name="Zhao K."/>
            <person name="Won S.Y."/>
            <person name="Oh T.-J."/>
            <person name="Yu Y."/>
            <person name="Kim N.-H."/>
            <person name="Lee O.R."/>
            <person name="Lee T.-H."/>
            <person name="Bashyal P."/>
            <person name="Kim T.-S."/>
            <person name="Lee W.-H."/>
            <person name="Kawkins C."/>
            <person name="Kim C.-K."/>
            <person name="Kim J.S."/>
            <person name="Ahn B.O."/>
            <person name="Rhee S.Y."/>
            <person name="Sohng J.K."/>
        </authorList>
    </citation>
    <scope>NUCLEOTIDE SEQUENCE</scope>
    <source>
        <tissue evidence="1">Leaf</tissue>
    </source>
</reference>
<evidence type="ECO:0000313" key="1">
    <source>
        <dbReference type="EMBL" id="KAF7814497.1"/>
    </source>
</evidence>